<dbReference type="InterPro" id="IPR029063">
    <property type="entry name" value="SAM-dependent_MTases_sf"/>
</dbReference>
<dbReference type="Gene3D" id="3.40.50.150">
    <property type="entry name" value="Vaccinia Virus protein VP39"/>
    <property type="match status" value="1"/>
</dbReference>
<evidence type="ECO:0000256" key="4">
    <source>
        <dbReference type="ARBA" id="ARBA00022747"/>
    </source>
</evidence>
<evidence type="ECO:0000313" key="10">
    <source>
        <dbReference type="Proteomes" id="UP000315908"/>
    </source>
</evidence>
<dbReference type="InterPro" id="IPR001525">
    <property type="entry name" value="C5_MeTfrase"/>
</dbReference>
<dbReference type="GO" id="GO:0032259">
    <property type="term" value="P:methylation"/>
    <property type="evidence" value="ECO:0007669"/>
    <property type="project" value="UniProtKB-KW"/>
</dbReference>
<dbReference type="Pfam" id="PF00145">
    <property type="entry name" value="DNA_methylase"/>
    <property type="match status" value="1"/>
</dbReference>
<dbReference type="AlphaFoldDB" id="A0A562M9M5"/>
<dbReference type="PRINTS" id="PR00105">
    <property type="entry name" value="C5METTRFRASE"/>
</dbReference>
<dbReference type="RefSeq" id="WP_145329841.1">
    <property type="nucleotide sequence ID" value="NZ_VLKR01000028.1"/>
</dbReference>
<evidence type="ECO:0000256" key="5">
    <source>
        <dbReference type="ARBA" id="ARBA00047422"/>
    </source>
</evidence>
<dbReference type="PROSITE" id="PS51679">
    <property type="entry name" value="SAM_MT_C5"/>
    <property type="match status" value="1"/>
</dbReference>
<keyword evidence="1 6" id="KW-0489">Methyltransferase</keyword>
<dbReference type="PANTHER" id="PTHR10629:SF52">
    <property type="entry name" value="DNA (CYTOSINE-5)-METHYLTRANSFERASE 1"/>
    <property type="match status" value="1"/>
</dbReference>
<accession>A0A562M9M5</accession>
<evidence type="ECO:0000256" key="1">
    <source>
        <dbReference type="ARBA" id="ARBA00022603"/>
    </source>
</evidence>
<dbReference type="GO" id="GO:0003886">
    <property type="term" value="F:DNA (cytosine-5-)-methyltransferase activity"/>
    <property type="evidence" value="ECO:0007669"/>
    <property type="project" value="UniProtKB-EC"/>
</dbReference>
<evidence type="ECO:0000256" key="6">
    <source>
        <dbReference type="PROSITE-ProRule" id="PRU01016"/>
    </source>
</evidence>
<protein>
    <recommendedName>
        <fullName evidence="8">Cytosine-specific methyltransferase</fullName>
        <ecNumber evidence="8">2.1.1.37</ecNumber>
    </recommendedName>
</protein>
<dbReference type="GO" id="GO:0044027">
    <property type="term" value="P:negative regulation of gene expression via chromosomal CpG island methylation"/>
    <property type="evidence" value="ECO:0007669"/>
    <property type="project" value="TreeGrafter"/>
</dbReference>
<evidence type="ECO:0000256" key="3">
    <source>
        <dbReference type="ARBA" id="ARBA00022691"/>
    </source>
</evidence>
<dbReference type="Gene3D" id="3.90.120.10">
    <property type="entry name" value="DNA Methylase, subunit A, domain 2"/>
    <property type="match status" value="1"/>
</dbReference>
<dbReference type="Proteomes" id="UP000315908">
    <property type="component" value="Unassembled WGS sequence"/>
</dbReference>
<sequence length="353" mass="39529">MSKNKIGVIDLFCGIGGLSYGMYKSGFDIIAGYDIDGTCSYAYEQNNNSVFHKKDVSKITGAELSKLFDGYKIKVLAGCAPCQPFSSYAFKVKDKDKNKYNLLYQFGRLVEETLPDIVTMENVSQIESFNQKPVLLDFVSKLENMGYHISYKTVFCPDYGIPQTRKRLVLLASKLGEISLIEPTHTKGNYVTVADAIEKLPPIKAGETYIGDPLHRSRSLNELNLTRIKATPYGGGWKDWPEELRLECHKKDSGKSFGSVYGRMVWEEPSPTMTTLCTGLGNGRFGHPVQDRAISVREAAILQTFPNDYRFFENEAEISISKASRYIGNAVPPKLGEVTAESIKRHLKELDQI</sequence>
<keyword evidence="3 6" id="KW-0949">S-adenosyl-L-methionine</keyword>
<dbReference type="SUPFAM" id="SSF53335">
    <property type="entry name" value="S-adenosyl-L-methionine-dependent methyltransferases"/>
    <property type="match status" value="1"/>
</dbReference>
<dbReference type="PROSITE" id="PS00094">
    <property type="entry name" value="C5_MTASE_1"/>
    <property type="match status" value="1"/>
</dbReference>
<comment type="catalytic activity">
    <reaction evidence="5 8">
        <text>a 2'-deoxycytidine in DNA + S-adenosyl-L-methionine = a 5-methyl-2'-deoxycytidine in DNA + S-adenosyl-L-homocysteine + H(+)</text>
        <dbReference type="Rhea" id="RHEA:13681"/>
        <dbReference type="Rhea" id="RHEA-COMP:11369"/>
        <dbReference type="Rhea" id="RHEA-COMP:11370"/>
        <dbReference type="ChEBI" id="CHEBI:15378"/>
        <dbReference type="ChEBI" id="CHEBI:57856"/>
        <dbReference type="ChEBI" id="CHEBI:59789"/>
        <dbReference type="ChEBI" id="CHEBI:85452"/>
        <dbReference type="ChEBI" id="CHEBI:85454"/>
        <dbReference type="EC" id="2.1.1.37"/>
    </reaction>
</comment>
<dbReference type="EC" id="2.1.1.37" evidence="8"/>
<dbReference type="GO" id="GO:0003677">
    <property type="term" value="F:DNA binding"/>
    <property type="evidence" value="ECO:0007669"/>
    <property type="project" value="TreeGrafter"/>
</dbReference>
<evidence type="ECO:0000256" key="2">
    <source>
        <dbReference type="ARBA" id="ARBA00022679"/>
    </source>
</evidence>
<evidence type="ECO:0000256" key="7">
    <source>
        <dbReference type="RuleBase" id="RU000416"/>
    </source>
</evidence>
<comment type="similarity">
    <text evidence="6 7">Belongs to the class I-like SAM-binding methyltransferase superfamily. C5-methyltransferase family.</text>
</comment>
<comment type="caution">
    <text evidence="9">The sequence shown here is derived from an EMBL/GenBank/DDBJ whole genome shotgun (WGS) entry which is preliminary data.</text>
</comment>
<gene>
    <name evidence="9" type="ORF">IQ31_04288</name>
</gene>
<keyword evidence="2 6" id="KW-0808">Transferase</keyword>
<name>A0A562M9M5_9SPHI</name>
<feature type="active site" evidence="6">
    <location>
        <position position="82"/>
    </location>
</feature>
<reference evidence="9 10" key="1">
    <citation type="journal article" date="2015" name="Stand. Genomic Sci.">
        <title>Genomic Encyclopedia of Bacterial and Archaeal Type Strains, Phase III: the genomes of soil and plant-associated and newly described type strains.</title>
        <authorList>
            <person name="Whitman W.B."/>
            <person name="Woyke T."/>
            <person name="Klenk H.P."/>
            <person name="Zhou Y."/>
            <person name="Lilburn T.G."/>
            <person name="Beck B.J."/>
            <person name="De Vos P."/>
            <person name="Vandamme P."/>
            <person name="Eisen J.A."/>
            <person name="Garrity G."/>
            <person name="Hugenholtz P."/>
            <person name="Kyrpides N.C."/>
        </authorList>
    </citation>
    <scope>NUCLEOTIDE SEQUENCE [LARGE SCALE GENOMIC DNA]</scope>
    <source>
        <strain evidence="9 10">CGMCC 1.6855</strain>
    </source>
</reference>
<proteinExistence type="inferred from homology"/>
<dbReference type="EMBL" id="VLKR01000028">
    <property type="protein sequence ID" value="TWI16590.1"/>
    <property type="molecule type" value="Genomic_DNA"/>
</dbReference>
<organism evidence="9 10">
    <name type="scientific">Sphingobacterium siyangense</name>
    <dbReference type="NCBI Taxonomy" id="459529"/>
    <lineage>
        <taxon>Bacteria</taxon>
        <taxon>Pseudomonadati</taxon>
        <taxon>Bacteroidota</taxon>
        <taxon>Sphingobacteriia</taxon>
        <taxon>Sphingobacteriales</taxon>
        <taxon>Sphingobacteriaceae</taxon>
        <taxon>Sphingobacterium</taxon>
    </lineage>
</organism>
<evidence type="ECO:0000256" key="8">
    <source>
        <dbReference type="RuleBase" id="RU000417"/>
    </source>
</evidence>
<evidence type="ECO:0000313" key="9">
    <source>
        <dbReference type="EMBL" id="TWI16590.1"/>
    </source>
</evidence>
<dbReference type="OrthoDB" id="32195at2"/>
<keyword evidence="4" id="KW-0680">Restriction system</keyword>
<dbReference type="NCBIfam" id="TIGR00675">
    <property type="entry name" value="dcm"/>
    <property type="match status" value="1"/>
</dbReference>
<dbReference type="GO" id="GO:0009307">
    <property type="term" value="P:DNA restriction-modification system"/>
    <property type="evidence" value="ECO:0007669"/>
    <property type="project" value="UniProtKB-KW"/>
</dbReference>
<dbReference type="PANTHER" id="PTHR10629">
    <property type="entry name" value="CYTOSINE-SPECIFIC METHYLTRANSFERASE"/>
    <property type="match status" value="1"/>
</dbReference>
<dbReference type="InterPro" id="IPR050390">
    <property type="entry name" value="C5-Methyltransferase"/>
</dbReference>
<dbReference type="InterPro" id="IPR018117">
    <property type="entry name" value="C5_DNA_meth_AS"/>
</dbReference>